<reference evidence="2 3" key="1">
    <citation type="journal article" date="2019" name="Nat. Ecol. Evol.">
        <title>Megaphylogeny resolves global patterns of mushroom evolution.</title>
        <authorList>
            <person name="Varga T."/>
            <person name="Krizsan K."/>
            <person name="Foldi C."/>
            <person name="Dima B."/>
            <person name="Sanchez-Garcia M."/>
            <person name="Sanchez-Ramirez S."/>
            <person name="Szollosi G.J."/>
            <person name="Szarkandi J.G."/>
            <person name="Papp V."/>
            <person name="Albert L."/>
            <person name="Andreopoulos W."/>
            <person name="Angelini C."/>
            <person name="Antonin V."/>
            <person name="Barry K.W."/>
            <person name="Bougher N.L."/>
            <person name="Buchanan P."/>
            <person name="Buyck B."/>
            <person name="Bense V."/>
            <person name="Catcheside P."/>
            <person name="Chovatia M."/>
            <person name="Cooper J."/>
            <person name="Damon W."/>
            <person name="Desjardin D."/>
            <person name="Finy P."/>
            <person name="Geml J."/>
            <person name="Haridas S."/>
            <person name="Hughes K."/>
            <person name="Justo A."/>
            <person name="Karasinski D."/>
            <person name="Kautmanova I."/>
            <person name="Kiss B."/>
            <person name="Kocsube S."/>
            <person name="Kotiranta H."/>
            <person name="LaButti K.M."/>
            <person name="Lechner B.E."/>
            <person name="Liimatainen K."/>
            <person name="Lipzen A."/>
            <person name="Lukacs Z."/>
            <person name="Mihaltcheva S."/>
            <person name="Morgado L.N."/>
            <person name="Niskanen T."/>
            <person name="Noordeloos M.E."/>
            <person name="Ohm R.A."/>
            <person name="Ortiz-Santana B."/>
            <person name="Ovrebo C."/>
            <person name="Racz N."/>
            <person name="Riley R."/>
            <person name="Savchenko A."/>
            <person name="Shiryaev A."/>
            <person name="Soop K."/>
            <person name="Spirin V."/>
            <person name="Szebenyi C."/>
            <person name="Tomsovsky M."/>
            <person name="Tulloss R.E."/>
            <person name="Uehling J."/>
            <person name="Grigoriev I.V."/>
            <person name="Vagvolgyi C."/>
            <person name="Papp T."/>
            <person name="Martin F.M."/>
            <person name="Miettinen O."/>
            <person name="Hibbett D.S."/>
            <person name="Nagy L.G."/>
        </authorList>
    </citation>
    <scope>NUCLEOTIDE SEQUENCE [LARGE SCALE GENOMIC DNA]</scope>
    <source>
        <strain evidence="2 3">CBS 121175</strain>
    </source>
</reference>
<accession>A0A5C3KY10</accession>
<name>A0A5C3KY10_COPMA</name>
<dbReference type="Proteomes" id="UP000307440">
    <property type="component" value="Unassembled WGS sequence"/>
</dbReference>
<dbReference type="AlphaFoldDB" id="A0A5C3KY10"/>
<dbReference type="EMBL" id="ML210185">
    <property type="protein sequence ID" value="TFK25539.1"/>
    <property type="molecule type" value="Genomic_DNA"/>
</dbReference>
<feature type="compositionally biased region" description="Pro residues" evidence="1">
    <location>
        <begin position="96"/>
        <end position="108"/>
    </location>
</feature>
<gene>
    <name evidence="2" type="ORF">FA15DRAFT_703641</name>
</gene>
<evidence type="ECO:0000313" key="3">
    <source>
        <dbReference type="Proteomes" id="UP000307440"/>
    </source>
</evidence>
<evidence type="ECO:0000256" key="1">
    <source>
        <dbReference type="SAM" id="MobiDB-lite"/>
    </source>
</evidence>
<protein>
    <submittedName>
        <fullName evidence="2">Uncharacterized protein</fullName>
    </submittedName>
</protein>
<keyword evidence="3" id="KW-1185">Reference proteome</keyword>
<feature type="region of interest" description="Disordered" evidence="1">
    <location>
        <begin position="83"/>
        <end position="108"/>
    </location>
</feature>
<organism evidence="2 3">
    <name type="scientific">Coprinopsis marcescibilis</name>
    <name type="common">Agaric fungus</name>
    <name type="synonym">Psathyrella marcescibilis</name>
    <dbReference type="NCBI Taxonomy" id="230819"/>
    <lineage>
        <taxon>Eukaryota</taxon>
        <taxon>Fungi</taxon>
        <taxon>Dikarya</taxon>
        <taxon>Basidiomycota</taxon>
        <taxon>Agaricomycotina</taxon>
        <taxon>Agaricomycetes</taxon>
        <taxon>Agaricomycetidae</taxon>
        <taxon>Agaricales</taxon>
        <taxon>Agaricineae</taxon>
        <taxon>Psathyrellaceae</taxon>
        <taxon>Coprinopsis</taxon>
    </lineage>
</organism>
<proteinExistence type="predicted"/>
<feature type="region of interest" description="Disordered" evidence="1">
    <location>
        <begin position="144"/>
        <end position="164"/>
    </location>
</feature>
<sequence>MTRPWGTGSLSTELEQPEKEIRRMDCRHGDVSLALVHVTHNDETSSHEVIEILSEDEEEHITPQPQLSAKAPEIIMLDSSDDEVAGKSDTVAPAAPQAPPPPGLTQTVPPPTALRGLPPKTYWAPPWIKYGSSGLDLESWEKAQRMSSSSTSLGPVRSRKARMVPKSTIQDTSFCFDIASWISRSRMSSTE</sequence>
<evidence type="ECO:0000313" key="2">
    <source>
        <dbReference type="EMBL" id="TFK25539.1"/>
    </source>
</evidence>